<sequence>MSKKEKAVSYHIEGYNCSQAVFGAFCEEQGLEKDIAMKIASGFGGGMRCGEVCGAVTGALMVLGLENGQAIGSDQETKKKMNTIAAEFQKHFKEKHGTNICKELLGYEIHTKEGMIQVQQKGLSRSLCDRLIEDAVEILEVMLECY</sequence>
<accession>A0AA42J2C7</accession>
<evidence type="ECO:0000313" key="2">
    <source>
        <dbReference type="Proteomes" id="UP001169242"/>
    </source>
</evidence>
<dbReference type="RefSeq" id="WP_053985094.1">
    <property type="nucleotide sequence ID" value="NZ_JAQIFT010000063.1"/>
</dbReference>
<name>A0AA42J2C7_9FIRM</name>
<dbReference type="Proteomes" id="UP001169242">
    <property type="component" value="Unassembled WGS sequence"/>
</dbReference>
<dbReference type="Pfam" id="PF09719">
    <property type="entry name" value="C_GCAxxG_C_C"/>
    <property type="match status" value="1"/>
</dbReference>
<gene>
    <name evidence="1" type="ORF">PBV87_18725</name>
</gene>
<evidence type="ECO:0000313" key="1">
    <source>
        <dbReference type="EMBL" id="MDA3733517.1"/>
    </source>
</evidence>
<dbReference type="InterPro" id="IPR010181">
    <property type="entry name" value="CGCAxxGCC_motif"/>
</dbReference>
<proteinExistence type="predicted"/>
<keyword evidence="2" id="KW-1185">Reference proteome</keyword>
<reference evidence="1" key="1">
    <citation type="journal article" date="2023" name="Int. J. Syst. Evol. Microbiol.">
        <title>&lt;i&gt;Holtiella tumoricola&lt;/i&gt; gen. nov. sp. nov., isolated from a human clinical sample.</title>
        <authorList>
            <person name="Allen-Vercoe E."/>
            <person name="Daigneault M.C."/>
            <person name="Vancuren S.J."/>
            <person name="Cochrane K."/>
            <person name="O'Neal L.L."/>
            <person name="Sankaranarayanan K."/>
            <person name="Lawson P.A."/>
        </authorList>
    </citation>
    <scope>NUCLEOTIDE SEQUENCE</scope>
    <source>
        <strain evidence="1">CC70A</strain>
    </source>
</reference>
<organism evidence="1 2">
    <name type="scientific">Holtiella tumoricola</name>
    <dbReference type="NCBI Taxonomy" id="3018743"/>
    <lineage>
        <taxon>Bacteria</taxon>
        <taxon>Bacillati</taxon>
        <taxon>Bacillota</taxon>
        <taxon>Clostridia</taxon>
        <taxon>Lachnospirales</taxon>
        <taxon>Cellulosilyticaceae</taxon>
        <taxon>Holtiella</taxon>
    </lineage>
</organism>
<dbReference type="SUPFAM" id="SSF48695">
    <property type="entry name" value="Multiheme cytochromes"/>
    <property type="match status" value="1"/>
</dbReference>
<dbReference type="InterPro" id="IPR036280">
    <property type="entry name" value="Multihaem_cyt_sf"/>
</dbReference>
<dbReference type="NCBIfam" id="TIGR01909">
    <property type="entry name" value="C_GCAxxG_C_C"/>
    <property type="match status" value="1"/>
</dbReference>
<dbReference type="AlphaFoldDB" id="A0AA42J2C7"/>
<dbReference type="EMBL" id="JAQIFT010000063">
    <property type="protein sequence ID" value="MDA3733517.1"/>
    <property type="molecule type" value="Genomic_DNA"/>
</dbReference>
<protein>
    <submittedName>
        <fullName evidence="1">C-GCAxxG-C-C family protein</fullName>
    </submittedName>
</protein>
<comment type="caution">
    <text evidence="1">The sequence shown here is derived from an EMBL/GenBank/DDBJ whole genome shotgun (WGS) entry which is preliminary data.</text>
</comment>